<dbReference type="KEGG" id="mgod:E7746_07150"/>
<gene>
    <name evidence="1" type="ORF">E7746_07150</name>
</gene>
<dbReference type="AlphaFoldDB" id="A0A4P7VIJ2"/>
<dbReference type="Proteomes" id="UP000297031">
    <property type="component" value="Chromosome"/>
</dbReference>
<keyword evidence="2" id="KW-1185">Reference proteome</keyword>
<proteinExistence type="predicted"/>
<dbReference type="EMBL" id="CP039393">
    <property type="protein sequence ID" value="QCD35680.1"/>
    <property type="molecule type" value="Genomic_DNA"/>
</dbReference>
<dbReference type="RefSeq" id="WP_136410328.1">
    <property type="nucleotide sequence ID" value="NZ_CP039393.1"/>
</dbReference>
<protein>
    <submittedName>
        <fullName evidence="1">Uncharacterized protein</fullName>
    </submittedName>
</protein>
<evidence type="ECO:0000313" key="2">
    <source>
        <dbReference type="Proteomes" id="UP000297031"/>
    </source>
</evidence>
<organism evidence="1 2">
    <name type="scientific">Muribaculum gordoncarteri</name>
    <dbReference type="NCBI Taxonomy" id="2530390"/>
    <lineage>
        <taxon>Bacteria</taxon>
        <taxon>Pseudomonadati</taxon>
        <taxon>Bacteroidota</taxon>
        <taxon>Bacteroidia</taxon>
        <taxon>Bacteroidales</taxon>
        <taxon>Muribaculaceae</taxon>
        <taxon>Muribaculum</taxon>
    </lineage>
</organism>
<sequence>MSKHISDTLYRVGHIMSSDEDQPIIMDLLVGFNFSDELVIVIDLFDYEEPAYNCSTAAIVNTDDARIMARRHNIAYSQLPRFIAECMAEWRGIINPGLNCVRDCFKEITECLLDEGCRFRIKRTHGPNYYICC</sequence>
<accession>A0A4P7VIJ2</accession>
<name>A0A4P7VIJ2_9BACT</name>
<evidence type="ECO:0000313" key="1">
    <source>
        <dbReference type="EMBL" id="QCD35680.1"/>
    </source>
</evidence>
<reference evidence="1 2" key="1">
    <citation type="submission" date="2019-02" db="EMBL/GenBank/DDBJ databases">
        <title>Isolation and identification of novel species under the genus Muribaculum.</title>
        <authorList>
            <person name="Miyake S."/>
            <person name="Ding Y."/>
            <person name="Low A."/>
            <person name="Soh M."/>
            <person name="Seedorf H."/>
        </authorList>
    </citation>
    <scope>NUCLEOTIDE SEQUENCE [LARGE SCALE GENOMIC DNA]</scope>
    <source>
        <strain evidence="1 2">TLL-A4</strain>
    </source>
</reference>